<evidence type="ECO:0000313" key="8">
    <source>
        <dbReference type="Proteomes" id="UP000653411"/>
    </source>
</evidence>
<dbReference type="NCBIfam" id="TIGR03696">
    <property type="entry name" value="Rhs_assc_core"/>
    <property type="match status" value="1"/>
</dbReference>
<dbReference type="PRINTS" id="PR00394">
    <property type="entry name" value="RHSPROTEIN"/>
</dbReference>
<feature type="compositionally biased region" description="Basic and acidic residues" evidence="2">
    <location>
        <begin position="141"/>
        <end position="167"/>
    </location>
</feature>
<feature type="coiled-coil region" evidence="1">
    <location>
        <begin position="99"/>
        <end position="126"/>
    </location>
</feature>
<evidence type="ECO:0000256" key="3">
    <source>
        <dbReference type="SAM" id="Phobius"/>
    </source>
</evidence>
<dbReference type="InterPro" id="IPR031325">
    <property type="entry name" value="RHS_repeat"/>
</dbReference>
<dbReference type="NCBIfam" id="TIGR01643">
    <property type="entry name" value="YD_repeat_2x"/>
    <property type="match status" value="9"/>
</dbReference>
<evidence type="ECO:0000259" key="5">
    <source>
        <dbReference type="Pfam" id="PF20148"/>
    </source>
</evidence>
<dbReference type="Pfam" id="PF21725">
    <property type="entry name" value="T7SS_signal"/>
    <property type="match status" value="1"/>
</dbReference>
<feature type="region of interest" description="Disordered" evidence="2">
    <location>
        <begin position="442"/>
        <end position="474"/>
    </location>
</feature>
<keyword evidence="1" id="KW-0175">Coiled coil</keyword>
<feature type="compositionally biased region" description="Basic and acidic residues" evidence="2">
    <location>
        <begin position="193"/>
        <end position="217"/>
    </location>
</feature>
<dbReference type="Pfam" id="PF03527">
    <property type="entry name" value="RHS"/>
    <property type="match status" value="1"/>
</dbReference>
<accession>A0A917XLP1</accession>
<dbReference type="InterPro" id="IPR045351">
    <property type="entry name" value="DUF6531"/>
</dbReference>
<feature type="compositionally biased region" description="Basic and acidic residues" evidence="2">
    <location>
        <begin position="7"/>
        <end position="19"/>
    </location>
</feature>
<evidence type="ECO:0000256" key="2">
    <source>
        <dbReference type="SAM" id="MobiDB-lite"/>
    </source>
</evidence>
<evidence type="ECO:0000313" key="7">
    <source>
        <dbReference type="EMBL" id="GGN38626.1"/>
    </source>
</evidence>
<dbReference type="InterPro" id="IPR006530">
    <property type="entry name" value="YD"/>
</dbReference>
<sequence>MAGYRPADWHPLDLDRDPTPGDPQRVRTLASQLHAFADDVSDALRLVRGMAGEDTLLQWAGKSAEVFKEQFKDVPKNLKKLKKSYELCGDALADYWPKLERAQALADRALAKAKEAQADLASARSRLSSADSWVTRATKEADKYKDDPTGSKSDADKPDEGKVRAATRDVQSAKSAHSNAQSDVTSAQSALDAAKKMAEDARKMRDEAAGEAKRRIGEASDAGIPNRHWWQDVGHWFEDNWDTIVTVCKVVVAVVGIIAMIIGGPILGAIVLVAALVVLADTLYKYSQGQASLWDVAFAALDCIPGGKGITSLGKLAKGLKELKELRGGMKAMSLAVRGLGKNARGMLAEGAEGAFNRLRSVVRSKGSDPVDMATGAMYLPQTDIELPGLLPLAFTRRVASDYRCGWWFGPTWASTLDQRLEIDEQGIVQVTEDGLLLAYPHPTAPQTPVMPETGPRRSLTRHDDGGYRITDPLTGRTHHFARPAADGTALLTRISDRNQHTITFEYDEHGTPLAIRHSGGYHLRLTTDEGRVTALALAGAADDGTDVVIKRYGYTDGNLTETVNSSGLPLRFTYDDRLRVTSWTDTNDSRYHYVYDDRDRCVAEGGDAGHITITLAYDGTDPAWPGCRITTLTTAEGAVTRFVVNSGSQVIAETDPLGNTTRTEYDERHHEIAVTDPLGHCIRYLRDGFGRPLVIAYPDGATARFAYDRLGRQTKAVHADGSTWRRTYDERGNCTTVTGPTGVTLGYSYDGSGRLTSVVDALGNVTRLETNEAGLTTGLVDPRGNQERRRYDAFGRVRSVGDSVGGEVRLSWTVEGRIAHWRGPDGTTESWEYDGEGNCVRHTDSCGAVTSYEYTHFDLLSATTGPDGARYTYDHDASLRLTRVTNPRGLTWTYTYDPAGHVVSERDFDGRVLRYAYDASGRIAARENALGERILYERDVLGQVAVKTAGGVVTRYEHDAMGRLLSAGVSTGAGAGVGVGVGVGESSVRIERDDWGRIVAESVDGRTITFAYDPLGRRTRRTTPSGLVTEYAYDAYGRRSSLSTADHTLRFGYDVAGREITREVDTALTVHSGWDPSGLLAEQVADTARGTVQRRGYSRRPDGQVVEVAELTGGRRRFELDPMGRVTSVSARDWAESYAYDTAGDQTEADWPDTHPAGAARGPRDYEGTRVTRAGRIRYEYDAAGRLVTQRRARLSGQTETWRYTWDVEDRLVSVVTPDGALWRYRYDVFGRRIAKQRTAADGNEARTVEETRFTWDGDTLVEQTTTGETLSHATTVTWDHDGLHPVAQTERLTDTVTQREIDSRFFAIITDLVGTPTELVDEQGEIAWRARSTLFGATAWPRQGTAYTPLRFPGQYHDSETGLHYNRHRYYAPETGHYISPDPLGLTASPHPTAYVTNPWTGTDPLGLSPYEPFYRVMSEKEFSRLGPKGEITPRGENFVTQEEDYVRGIAERFGRRGGRNAQKYTHLVRYEMEPGTREALIAAGRGSGDNIAAIKEAFGVHLDEIGESTQFVHVKMERGGLNFGLREGSADVFNSNILRTTYERI</sequence>
<evidence type="ECO:0000259" key="4">
    <source>
        <dbReference type="Pfam" id="PF03527"/>
    </source>
</evidence>
<feature type="domain" description="Putative T7SS secretion signal" evidence="6">
    <location>
        <begin position="21"/>
        <end position="221"/>
    </location>
</feature>
<dbReference type="InterPro" id="IPR022385">
    <property type="entry name" value="Rhs_assc_core"/>
</dbReference>
<keyword evidence="8" id="KW-1185">Reference proteome</keyword>
<dbReference type="Pfam" id="PF05593">
    <property type="entry name" value="RHS_repeat"/>
    <property type="match status" value="6"/>
</dbReference>
<reference evidence="7" key="1">
    <citation type="journal article" date="2014" name="Int. J. Syst. Evol. Microbiol.">
        <title>Complete genome sequence of Corynebacterium casei LMG S-19264T (=DSM 44701T), isolated from a smear-ripened cheese.</title>
        <authorList>
            <consortium name="US DOE Joint Genome Institute (JGI-PGF)"/>
            <person name="Walter F."/>
            <person name="Albersmeier A."/>
            <person name="Kalinowski J."/>
            <person name="Ruckert C."/>
        </authorList>
    </citation>
    <scope>NUCLEOTIDE SEQUENCE</scope>
    <source>
        <strain evidence="7">CGMCC 4.7110</strain>
    </source>
</reference>
<gene>
    <name evidence="7" type="ORF">GCM10011578_084200</name>
</gene>
<dbReference type="PANTHER" id="PTHR32305">
    <property type="match status" value="1"/>
</dbReference>
<feature type="domain" description="RHS protein conserved region" evidence="4">
    <location>
        <begin position="1312"/>
        <end position="1341"/>
    </location>
</feature>
<organism evidence="7 8">
    <name type="scientific">Streptomyces fuscichromogenes</name>
    <dbReference type="NCBI Taxonomy" id="1324013"/>
    <lineage>
        <taxon>Bacteria</taxon>
        <taxon>Bacillati</taxon>
        <taxon>Actinomycetota</taxon>
        <taxon>Actinomycetes</taxon>
        <taxon>Kitasatosporales</taxon>
        <taxon>Streptomycetaceae</taxon>
        <taxon>Streptomyces</taxon>
    </lineage>
</organism>
<keyword evidence="3" id="KW-0472">Membrane</keyword>
<protein>
    <recommendedName>
        <fullName evidence="9">Rhs protein</fullName>
    </recommendedName>
</protein>
<dbReference type="Gene3D" id="1.20.120.330">
    <property type="entry name" value="Nucleotidyltransferases domain 2"/>
    <property type="match status" value="1"/>
</dbReference>
<dbReference type="InterPro" id="IPR049082">
    <property type="entry name" value="T7SS_signal"/>
</dbReference>
<feature type="region of interest" description="Disordered" evidence="2">
    <location>
        <begin position="1146"/>
        <end position="1167"/>
    </location>
</feature>
<name>A0A917XLP1_9ACTN</name>
<proteinExistence type="predicted"/>
<evidence type="ECO:0000256" key="1">
    <source>
        <dbReference type="SAM" id="Coils"/>
    </source>
</evidence>
<reference evidence="7" key="2">
    <citation type="submission" date="2020-09" db="EMBL/GenBank/DDBJ databases">
        <authorList>
            <person name="Sun Q."/>
            <person name="Zhou Y."/>
        </authorList>
    </citation>
    <scope>NUCLEOTIDE SEQUENCE</scope>
    <source>
        <strain evidence="7">CGMCC 4.7110</strain>
    </source>
</reference>
<feature type="compositionally biased region" description="Polar residues" evidence="2">
    <location>
        <begin position="169"/>
        <end position="189"/>
    </location>
</feature>
<dbReference type="RefSeq" id="WP_189268226.1">
    <property type="nucleotide sequence ID" value="NZ_BMML01000028.1"/>
</dbReference>
<dbReference type="Pfam" id="PF20148">
    <property type="entry name" value="DUF6531"/>
    <property type="match status" value="1"/>
</dbReference>
<dbReference type="EMBL" id="BMML01000028">
    <property type="protein sequence ID" value="GGN38626.1"/>
    <property type="molecule type" value="Genomic_DNA"/>
</dbReference>
<feature type="region of interest" description="Disordered" evidence="2">
    <location>
        <begin position="1"/>
        <end position="25"/>
    </location>
</feature>
<feature type="domain" description="DUF6531" evidence="5">
    <location>
        <begin position="369"/>
        <end position="439"/>
    </location>
</feature>
<keyword evidence="3" id="KW-0812">Transmembrane</keyword>
<feature type="region of interest" description="Disordered" evidence="2">
    <location>
        <begin position="141"/>
        <end position="217"/>
    </location>
</feature>
<keyword evidence="3" id="KW-1133">Transmembrane helix</keyword>
<evidence type="ECO:0008006" key="9">
    <source>
        <dbReference type="Google" id="ProtNLM"/>
    </source>
</evidence>
<dbReference type="Gene3D" id="2.180.10.10">
    <property type="entry name" value="RHS repeat-associated core"/>
    <property type="match status" value="2"/>
</dbReference>
<dbReference type="Proteomes" id="UP000653411">
    <property type="component" value="Unassembled WGS sequence"/>
</dbReference>
<dbReference type="InterPro" id="IPR050708">
    <property type="entry name" value="T6SS_VgrG/RHS"/>
</dbReference>
<comment type="caution">
    <text evidence="7">The sequence shown here is derived from an EMBL/GenBank/DDBJ whole genome shotgun (WGS) entry which is preliminary data.</text>
</comment>
<dbReference type="PANTHER" id="PTHR32305:SF15">
    <property type="entry name" value="PROTEIN RHSA-RELATED"/>
    <property type="match status" value="1"/>
</dbReference>
<feature type="transmembrane region" description="Helical" evidence="3">
    <location>
        <begin position="250"/>
        <end position="280"/>
    </location>
</feature>
<dbReference type="InterPro" id="IPR001826">
    <property type="entry name" value="RHS"/>
</dbReference>
<evidence type="ECO:0000259" key="6">
    <source>
        <dbReference type="Pfam" id="PF21725"/>
    </source>
</evidence>